<reference evidence="8 9" key="1">
    <citation type="journal article" date="2019" name="Int. J. Syst. Evol. Microbiol.">
        <title>The Global Catalogue of Microorganisms (GCM) 10K type strain sequencing project: providing services to taxonomists for standard genome sequencing and annotation.</title>
        <authorList>
            <consortium name="The Broad Institute Genomics Platform"/>
            <consortium name="The Broad Institute Genome Sequencing Center for Infectious Disease"/>
            <person name="Wu L."/>
            <person name="Ma J."/>
        </authorList>
    </citation>
    <scope>NUCLEOTIDE SEQUENCE [LARGE SCALE GENOMIC DNA]</scope>
    <source>
        <strain evidence="8 9">JCM 16114</strain>
    </source>
</reference>
<feature type="transmembrane region" description="Helical" evidence="6">
    <location>
        <begin position="30"/>
        <end position="49"/>
    </location>
</feature>
<evidence type="ECO:0000256" key="6">
    <source>
        <dbReference type="SAM" id="Phobius"/>
    </source>
</evidence>
<dbReference type="PANTHER" id="PTHR30287">
    <property type="entry name" value="MEMBRANE COMPONENT OF PREDICTED ABC SUPERFAMILY METABOLITE UPTAKE TRANSPORTER"/>
    <property type="match status" value="1"/>
</dbReference>
<organism evidence="8 9">
    <name type="scientific">Nonomuraea monospora</name>
    <dbReference type="NCBI Taxonomy" id="568818"/>
    <lineage>
        <taxon>Bacteria</taxon>
        <taxon>Bacillati</taxon>
        <taxon>Actinomycetota</taxon>
        <taxon>Actinomycetes</taxon>
        <taxon>Streptosporangiales</taxon>
        <taxon>Streptosporangiaceae</taxon>
        <taxon>Nonomuraea</taxon>
    </lineage>
</organism>
<feature type="domain" description="ABC3 transporter permease C-terminal" evidence="7">
    <location>
        <begin position="591"/>
        <end position="695"/>
    </location>
</feature>
<feature type="transmembrane region" description="Helical" evidence="6">
    <location>
        <begin position="202"/>
        <end position="226"/>
    </location>
</feature>
<dbReference type="InterPro" id="IPR003838">
    <property type="entry name" value="ABC3_permease_C"/>
</dbReference>
<dbReference type="EMBL" id="BAAAQX010000066">
    <property type="protein sequence ID" value="GAA2216310.1"/>
    <property type="molecule type" value="Genomic_DNA"/>
</dbReference>
<feature type="transmembrane region" description="Helical" evidence="6">
    <location>
        <begin position="372"/>
        <end position="396"/>
    </location>
</feature>
<feature type="transmembrane region" description="Helical" evidence="6">
    <location>
        <begin position="417"/>
        <end position="439"/>
    </location>
</feature>
<protein>
    <recommendedName>
        <fullName evidence="7">ABC3 transporter permease C-terminal domain-containing protein</fullName>
    </recommendedName>
</protein>
<evidence type="ECO:0000256" key="5">
    <source>
        <dbReference type="ARBA" id="ARBA00023136"/>
    </source>
</evidence>
<dbReference type="InterPro" id="IPR038766">
    <property type="entry name" value="Membrane_comp_ABC_pdt"/>
</dbReference>
<dbReference type="Proteomes" id="UP001499843">
    <property type="component" value="Unassembled WGS sequence"/>
</dbReference>
<sequence length="710" mass="73050">MKAVRSVGGCGVSAVRLGLRLALAGGRESLARLGLTAFGVGVGVVLLLLCLTGQSALQGRADRATWRDSTSETPATAQDAALWLGVSDHYAGEPLFRLHVAALGPRPPVPPGLDRLPSDGEVAVSPALRRLIEAIPADQLGDRFPGRIAATVGPAALTHPDQLVAVVGHSARELRAHTGAQEVRGIQTGPPGDHSYTVAARLLLGVGALLLLVPVVVFIVMVTRIAAVRREQRFAAMRLAGATRAQIAVMAAAETGLGAVAGALLGLLGYLAVRPLVAAHLTHGGVRFLGSDVSVPAGAMAVVLAGVPLLAVATTAVSLRGLRVTPLGIGPETVRRRPPRAWRVLPPAAGVLGLCLAPSVPPPAGEGLYLWFLLPAMVGTVVAGPWLCLVAARVLGRLGRRFATLMAARRVAGDPRAAFRAVSGVVLTVSVATFAAGLASEEPGGNFHGELRPGVIEVYVGEQPAGRLAPLMDPGTVVVRVSAGGSAVSCADLALVVNASCPLPASARARGLGRYATIGVMSGELREPAPGHGSLPVRALYVRTDGSLAAEERVRTRAAIVLPRAIVNSRRDTVLQETRLQDELTTYARLVTWFVILVAGCSLTVGAVAGLIERRRSFALLRAAGARLAELRRIVLVETAVPLVLSILMGAALGSTASYAVTAAAGDPWSPPGLALATGLAGSALAALAITMAALPLLNVTTRYDAVRFE</sequence>
<evidence type="ECO:0000313" key="8">
    <source>
        <dbReference type="EMBL" id="GAA2216310.1"/>
    </source>
</evidence>
<feature type="domain" description="ABC3 transporter permease C-terminal" evidence="7">
    <location>
        <begin position="207"/>
        <end position="323"/>
    </location>
</feature>
<gene>
    <name evidence="8" type="ORF">GCM10009850_117790</name>
</gene>
<dbReference type="Pfam" id="PF02687">
    <property type="entry name" value="FtsX"/>
    <property type="match status" value="2"/>
</dbReference>
<name>A0ABN3D382_9ACTN</name>
<feature type="transmembrane region" description="Helical" evidence="6">
    <location>
        <begin position="633"/>
        <end position="654"/>
    </location>
</feature>
<keyword evidence="2" id="KW-1003">Cell membrane</keyword>
<keyword evidence="3 6" id="KW-0812">Transmembrane</keyword>
<keyword evidence="9" id="KW-1185">Reference proteome</keyword>
<feature type="transmembrane region" description="Helical" evidence="6">
    <location>
        <begin position="247"/>
        <end position="273"/>
    </location>
</feature>
<keyword evidence="4 6" id="KW-1133">Transmembrane helix</keyword>
<feature type="transmembrane region" description="Helical" evidence="6">
    <location>
        <begin position="590"/>
        <end position="612"/>
    </location>
</feature>
<evidence type="ECO:0000256" key="1">
    <source>
        <dbReference type="ARBA" id="ARBA00004651"/>
    </source>
</evidence>
<feature type="transmembrane region" description="Helical" evidence="6">
    <location>
        <begin position="293"/>
        <end position="319"/>
    </location>
</feature>
<feature type="transmembrane region" description="Helical" evidence="6">
    <location>
        <begin position="340"/>
        <end position="360"/>
    </location>
</feature>
<accession>A0ABN3D382</accession>
<evidence type="ECO:0000259" key="7">
    <source>
        <dbReference type="Pfam" id="PF02687"/>
    </source>
</evidence>
<keyword evidence="5 6" id="KW-0472">Membrane</keyword>
<evidence type="ECO:0000313" key="9">
    <source>
        <dbReference type="Proteomes" id="UP001499843"/>
    </source>
</evidence>
<evidence type="ECO:0000256" key="2">
    <source>
        <dbReference type="ARBA" id="ARBA00022475"/>
    </source>
</evidence>
<feature type="transmembrane region" description="Helical" evidence="6">
    <location>
        <begin position="674"/>
        <end position="698"/>
    </location>
</feature>
<evidence type="ECO:0000256" key="4">
    <source>
        <dbReference type="ARBA" id="ARBA00022989"/>
    </source>
</evidence>
<comment type="caution">
    <text evidence="8">The sequence shown here is derived from an EMBL/GenBank/DDBJ whole genome shotgun (WGS) entry which is preliminary data.</text>
</comment>
<proteinExistence type="predicted"/>
<dbReference type="PANTHER" id="PTHR30287:SF2">
    <property type="entry name" value="BLL1001 PROTEIN"/>
    <property type="match status" value="1"/>
</dbReference>
<comment type="subcellular location">
    <subcellularLocation>
        <location evidence="1">Cell membrane</location>
        <topology evidence="1">Multi-pass membrane protein</topology>
    </subcellularLocation>
</comment>
<evidence type="ECO:0000256" key="3">
    <source>
        <dbReference type="ARBA" id="ARBA00022692"/>
    </source>
</evidence>